<sequence>MNEPADLSSLGTAFRLKVTLAEAVPHPAWRRAGQAALDVVRAGRPVLLLGPPGSGKTLLLQDIARRMREAGSPVRFFDPGGARVDGSKGEILLVDEAGSLGAPALADLAARQAPFVLAALPASAGGLTAAIPALVPVPLDPLTEDEVADFAAARLSAAGQPSDLLEPGAVRALALRSGGLLRLVNTLGGAATFLAGMDGAAQVTRRHVEEAGAMREGAALPLPSVPAPMAIEATATLPAPQAEAAARPALSQAGATGRRRARALGAIAALAVLAVLSGLALLGASAPEGPARPQTYDTVPYPVPPSEPAPAEAAPRAPPPATRPRQPRAEQAAEAAPPLPAPRDAGAGRVARTPAEGAATFRGTVFNETLRQGGRLMLSIRPAGQPGAVSVRFEASSGLIGSGELFGTLDTEGHLAASGTLLMGRNPHDTELRGTISGNSLSGAASFQRPAMATGRTRSTFRLARE</sequence>
<keyword evidence="5" id="KW-1185">Reference proteome</keyword>
<feature type="compositionally biased region" description="Low complexity" evidence="1">
    <location>
        <begin position="329"/>
        <end position="347"/>
    </location>
</feature>
<organism evidence="4 5">
    <name type="scientific">Muricoccus vinaceus</name>
    <dbReference type="NCBI Taxonomy" id="424704"/>
    <lineage>
        <taxon>Bacteria</taxon>
        <taxon>Pseudomonadati</taxon>
        <taxon>Pseudomonadota</taxon>
        <taxon>Alphaproteobacteria</taxon>
        <taxon>Acetobacterales</taxon>
        <taxon>Roseomonadaceae</taxon>
        <taxon>Muricoccus</taxon>
    </lineage>
</organism>
<evidence type="ECO:0000259" key="3">
    <source>
        <dbReference type="SMART" id="SM00382"/>
    </source>
</evidence>
<dbReference type="SUPFAM" id="SSF52540">
    <property type="entry name" value="P-loop containing nucleoside triphosphate hydrolases"/>
    <property type="match status" value="1"/>
</dbReference>
<accession>A0ABV6IY88</accession>
<gene>
    <name evidence="4" type="ORF">ACFFIC_23260</name>
</gene>
<proteinExistence type="predicted"/>
<evidence type="ECO:0000313" key="4">
    <source>
        <dbReference type="EMBL" id="MFC0388436.1"/>
    </source>
</evidence>
<evidence type="ECO:0000313" key="5">
    <source>
        <dbReference type="Proteomes" id="UP001589789"/>
    </source>
</evidence>
<dbReference type="Gene3D" id="3.40.50.300">
    <property type="entry name" value="P-loop containing nucleotide triphosphate hydrolases"/>
    <property type="match status" value="1"/>
</dbReference>
<reference evidence="4 5" key="1">
    <citation type="submission" date="2024-09" db="EMBL/GenBank/DDBJ databases">
        <authorList>
            <person name="Sun Q."/>
            <person name="Mori K."/>
        </authorList>
    </citation>
    <scope>NUCLEOTIDE SEQUENCE [LARGE SCALE GENOMIC DNA]</scope>
    <source>
        <strain evidence="4 5">CCM 7468</strain>
    </source>
</reference>
<dbReference type="SMART" id="SM00382">
    <property type="entry name" value="AAA"/>
    <property type="match status" value="1"/>
</dbReference>
<evidence type="ECO:0000256" key="2">
    <source>
        <dbReference type="SAM" id="Phobius"/>
    </source>
</evidence>
<protein>
    <recommendedName>
        <fullName evidence="3">AAA+ ATPase domain-containing protein</fullName>
    </recommendedName>
</protein>
<keyword evidence="2" id="KW-0812">Transmembrane</keyword>
<keyword evidence="2" id="KW-1133">Transmembrane helix</keyword>
<dbReference type="PANTHER" id="PTHR35894">
    <property type="entry name" value="GENERAL SECRETION PATHWAY PROTEIN A-RELATED"/>
    <property type="match status" value="1"/>
</dbReference>
<dbReference type="RefSeq" id="WP_377054848.1">
    <property type="nucleotide sequence ID" value="NZ_JBHLVZ010000084.1"/>
</dbReference>
<dbReference type="InterPro" id="IPR003593">
    <property type="entry name" value="AAA+_ATPase"/>
</dbReference>
<dbReference type="InterPro" id="IPR027417">
    <property type="entry name" value="P-loop_NTPase"/>
</dbReference>
<keyword evidence="2" id="KW-0472">Membrane</keyword>
<dbReference type="InterPro" id="IPR052026">
    <property type="entry name" value="ExeA_AAA_ATPase_DNA-bind"/>
</dbReference>
<feature type="transmembrane region" description="Helical" evidence="2">
    <location>
        <begin position="263"/>
        <end position="284"/>
    </location>
</feature>
<dbReference type="EMBL" id="JBHLVZ010000084">
    <property type="protein sequence ID" value="MFC0388436.1"/>
    <property type="molecule type" value="Genomic_DNA"/>
</dbReference>
<evidence type="ECO:0000256" key="1">
    <source>
        <dbReference type="SAM" id="MobiDB-lite"/>
    </source>
</evidence>
<name>A0ABV6IY88_9PROT</name>
<dbReference type="PANTHER" id="PTHR35894:SF1">
    <property type="entry name" value="PHOSPHORIBULOKINASE _ URIDINE KINASE FAMILY"/>
    <property type="match status" value="1"/>
</dbReference>
<dbReference type="CDD" id="cd00009">
    <property type="entry name" value="AAA"/>
    <property type="match status" value="1"/>
</dbReference>
<feature type="region of interest" description="Disordered" evidence="1">
    <location>
        <begin position="288"/>
        <end position="356"/>
    </location>
</feature>
<dbReference type="Proteomes" id="UP001589789">
    <property type="component" value="Unassembled WGS sequence"/>
</dbReference>
<feature type="domain" description="AAA+ ATPase" evidence="3">
    <location>
        <begin position="42"/>
        <end position="143"/>
    </location>
</feature>
<comment type="caution">
    <text evidence="4">The sequence shown here is derived from an EMBL/GenBank/DDBJ whole genome shotgun (WGS) entry which is preliminary data.</text>
</comment>